<dbReference type="InterPro" id="IPR023214">
    <property type="entry name" value="HAD_sf"/>
</dbReference>
<evidence type="ECO:0000313" key="2">
    <source>
        <dbReference type="Proteomes" id="UP000281738"/>
    </source>
</evidence>
<keyword evidence="1" id="KW-0378">Hydrolase</keyword>
<organism evidence="1 2">
    <name type="scientific">Nocardioides aurantiacus</name>
    <dbReference type="NCBI Taxonomy" id="86796"/>
    <lineage>
        <taxon>Bacteria</taxon>
        <taxon>Bacillati</taxon>
        <taxon>Actinomycetota</taxon>
        <taxon>Actinomycetes</taxon>
        <taxon>Propionibacteriales</taxon>
        <taxon>Nocardioidaceae</taxon>
        <taxon>Nocardioides</taxon>
    </lineage>
</organism>
<dbReference type="InterPro" id="IPR036412">
    <property type="entry name" value="HAD-like_sf"/>
</dbReference>
<accession>A0A3N2CU94</accession>
<dbReference type="AlphaFoldDB" id="A0A3N2CU94"/>
<dbReference type="EMBL" id="RKHO01000001">
    <property type="protein sequence ID" value="ROR91112.1"/>
    <property type="molecule type" value="Genomic_DNA"/>
</dbReference>
<protein>
    <submittedName>
        <fullName evidence="1">Hydroxymethylpyrimidine pyrophosphatase-like HAD family hydrolase</fullName>
    </submittedName>
</protein>
<gene>
    <name evidence="1" type="ORF">EDD33_1973</name>
</gene>
<comment type="caution">
    <text evidence="1">The sequence shown here is derived from an EMBL/GenBank/DDBJ whole genome shotgun (WGS) entry which is preliminary data.</text>
</comment>
<keyword evidence="2" id="KW-1185">Reference proteome</keyword>
<sequence length="573" mass="61070">MAQLAARVHGSSSSYPSCAITPLSLAVGDGLRPTNSTVGLFSARARHPDVRLAARAARAGPGNRVILLTQLPAAEVTPELAAVVDEIVTLPRTVKDGFLATNSILAMGSAWLKAAGLDLPDRLPMLYAPMPPWPEEALRALVLYGPDQLAAAYDLEARLSETGLVDVQLADLRNMAHGRHVGLLNRATSTVLVTLGDPGVQPLVDKTVAVLPASLKVVDLSTTIPGPIGVLDTLVGCMRLTGEIGVSRGADPGQPRVSPSGRKLYHLPWARLASSPDGSRPARVKATAAGMVDRSQDDLDAWVEAWHRWRQSVSGRPVSAVVLDYDGTCVPTKSRTRPPALEVQQEIHRLLDHGVRIAFASGRGPSVIEELRRWIPKSFWDDVVVGIYNGGLLNPLAADVERGAAPEEDLAAAADLLREGLVGHGWELSARRWQVTVQRVGTEIADAGAAVAAILEPTLGARLKVVESGHSVDIVSRATSKRAVVDHLDVKVGEVLLIGDQGEVGGNDFELLSYSDLSLSVDRVSADRSRCWNLSEDGTAGPALLAKYLGAVQLRGRAGARFSWKQPAVRRTR</sequence>
<evidence type="ECO:0000313" key="1">
    <source>
        <dbReference type="EMBL" id="ROR91112.1"/>
    </source>
</evidence>
<dbReference type="GO" id="GO:0016787">
    <property type="term" value="F:hydrolase activity"/>
    <property type="evidence" value="ECO:0007669"/>
    <property type="project" value="UniProtKB-KW"/>
</dbReference>
<proteinExistence type="predicted"/>
<dbReference type="Gene3D" id="3.90.1070.10">
    <property type="match status" value="1"/>
</dbReference>
<reference evidence="1 2" key="1">
    <citation type="submission" date="2018-11" db="EMBL/GenBank/DDBJ databases">
        <title>Sequencing the genomes of 1000 actinobacteria strains.</title>
        <authorList>
            <person name="Klenk H.-P."/>
        </authorList>
    </citation>
    <scope>NUCLEOTIDE SEQUENCE [LARGE SCALE GENOMIC DNA]</scope>
    <source>
        <strain evidence="1 2">DSM 12652</strain>
    </source>
</reference>
<dbReference type="SUPFAM" id="SSF56784">
    <property type="entry name" value="HAD-like"/>
    <property type="match status" value="1"/>
</dbReference>
<dbReference type="Gene3D" id="3.40.50.1000">
    <property type="entry name" value="HAD superfamily/HAD-like"/>
    <property type="match status" value="1"/>
</dbReference>
<dbReference type="Proteomes" id="UP000281738">
    <property type="component" value="Unassembled WGS sequence"/>
</dbReference>
<name>A0A3N2CU94_9ACTN</name>